<dbReference type="Proteomes" id="UP001063368">
    <property type="component" value="Chromosome"/>
</dbReference>
<dbReference type="SUPFAM" id="SSF48024">
    <property type="entry name" value="N-terminal domain of DnaB helicase"/>
    <property type="match status" value="1"/>
</dbReference>
<evidence type="ECO:0000313" key="12">
    <source>
        <dbReference type="EMBL" id="UYB35493.1"/>
    </source>
</evidence>
<reference evidence="12" key="1">
    <citation type="submission" date="2022-09" db="EMBL/GenBank/DDBJ databases">
        <authorList>
            <person name="Li D."/>
            <person name="Cheng J."/>
            <person name="Li Y."/>
        </authorList>
    </citation>
    <scope>NUCLEOTIDE SEQUENCE</scope>
    <source>
        <strain evidence="12">DL</strain>
    </source>
</reference>
<dbReference type="EMBL" id="CP106856">
    <property type="protein sequence ID" value="UYB35493.1"/>
    <property type="molecule type" value="Genomic_DNA"/>
</dbReference>
<dbReference type="InterPro" id="IPR016136">
    <property type="entry name" value="DNA_helicase_N/primase_C"/>
</dbReference>
<dbReference type="InterPro" id="IPR007694">
    <property type="entry name" value="DNA_helicase_DnaB-like_C"/>
</dbReference>
<dbReference type="InterPro" id="IPR027417">
    <property type="entry name" value="P-loop_NTPase"/>
</dbReference>
<keyword evidence="8" id="KW-0413">Isomerase</keyword>
<comment type="catalytic activity">
    <reaction evidence="10">
        <text>ATP + H2O = ADP + phosphate + H(+)</text>
        <dbReference type="Rhea" id="RHEA:13065"/>
        <dbReference type="ChEBI" id="CHEBI:15377"/>
        <dbReference type="ChEBI" id="CHEBI:15378"/>
        <dbReference type="ChEBI" id="CHEBI:30616"/>
        <dbReference type="ChEBI" id="CHEBI:43474"/>
        <dbReference type="ChEBI" id="CHEBI:456216"/>
        <dbReference type="EC" id="5.6.2.3"/>
    </reaction>
</comment>
<keyword evidence="4" id="KW-0378">Hydrolase</keyword>
<evidence type="ECO:0000256" key="9">
    <source>
        <dbReference type="ARBA" id="ARBA00044969"/>
    </source>
</evidence>
<sequence>MSEIEPRWDPAAERALLGAAMMDPRTLDDVTVRPEDFFNPAHAQLWEVIAEESRAGRAPTPIVVAHRLVRSPIRGIEATYLHQCAEAAPVRSAAAQTGEIIAGLARLRRMEHVGRTLVSESQNATWDEAEAILDKGRSILDQTVAEAVGVKVRTFAQALESAVEEWSQPAEAGYPTGWSELDGKLNGGWRPGQLTVIGARPAVGKSVIAACAAVAAANYGVGFFSLEMSELEVVARMAAAAQGIELSHLNGGHLAEKDWERLGRLINRSRDWKVYIEDKSRITMAQIRATVRTWTRRGAVPLIIIDYSQLVTPADRGETRERQVSRILEDCKHLAKEFNTHVVALAQVNRGSTHREDKRPTMSDLRESGGIEAHADNIILLHRDDTELEGEIELIIAKNRHGQTGVIRLAWRPAYASANSMAHNSNDYRYGMDQTA</sequence>
<comment type="similarity">
    <text evidence="1">Belongs to the helicase family. DnaB subfamily.</text>
</comment>
<dbReference type="PANTHER" id="PTHR30153:SF2">
    <property type="entry name" value="REPLICATIVE DNA HELICASE"/>
    <property type="match status" value="1"/>
</dbReference>
<dbReference type="RefSeq" id="WP_263127494.1">
    <property type="nucleotide sequence ID" value="NZ_CP106856.1"/>
</dbReference>
<evidence type="ECO:0000256" key="5">
    <source>
        <dbReference type="ARBA" id="ARBA00022806"/>
    </source>
</evidence>
<evidence type="ECO:0000256" key="3">
    <source>
        <dbReference type="ARBA" id="ARBA00022741"/>
    </source>
</evidence>
<name>A0ABY6FQK8_9MICC</name>
<keyword evidence="13" id="KW-1185">Reference proteome</keyword>
<keyword evidence="5" id="KW-0347">Helicase</keyword>
<dbReference type="Pfam" id="PF03796">
    <property type="entry name" value="DnaB_C"/>
    <property type="match status" value="1"/>
</dbReference>
<proteinExistence type="inferred from homology"/>
<evidence type="ECO:0000256" key="10">
    <source>
        <dbReference type="ARBA" id="ARBA00048954"/>
    </source>
</evidence>
<dbReference type="PANTHER" id="PTHR30153">
    <property type="entry name" value="REPLICATIVE DNA HELICASE DNAB"/>
    <property type="match status" value="1"/>
</dbReference>
<evidence type="ECO:0000256" key="8">
    <source>
        <dbReference type="ARBA" id="ARBA00023235"/>
    </source>
</evidence>
<evidence type="ECO:0000313" key="13">
    <source>
        <dbReference type="Proteomes" id="UP001063368"/>
    </source>
</evidence>
<keyword evidence="2" id="KW-0235">DNA replication</keyword>
<dbReference type="Gene3D" id="3.40.50.300">
    <property type="entry name" value="P-loop containing nucleotide triphosphate hydrolases"/>
    <property type="match status" value="1"/>
</dbReference>
<dbReference type="InterPro" id="IPR036185">
    <property type="entry name" value="DNA_heli_DnaB-like_N_sf"/>
</dbReference>
<organism evidence="12 13">
    <name type="scientific">Arthrobacter koreensis</name>
    <dbReference type="NCBI Taxonomy" id="199136"/>
    <lineage>
        <taxon>Bacteria</taxon>
        <taxon>Bacillati</taxon>
        <taxon>Actinomycetota</taxon>
        <taxon>Actinomycetes</taxon>
        <taxon>Micrococcales</taxon>
        <taxon>Micrococcaceae</taxon>
        <taxon>Arthrobacter</taxon>
    </lineage>
</organism>
<accession>A0ABY6FQK8</accession>
<evidence type="ECO:0000256" key="1">
    <source>
        <dbReference type="ARBA" id="ARBA00008428"/>
    </source>
</evidence>
<dbReference type="Gene3D" id="1.10.860.10">
    <property type="entry name" value="DNAb Helicase, Chain A"/>
    <property type="match status" value="1"/>
</dbReference>
<dbReference type="SUPFAM" id="SSF52540">
    <property type="entry name" value="P-loop containing nucleoside triphosphate hydrolases"/>
    <property type="match status" value="1"/>
</dbReference>
<evidence type="ECO:0000256" key="4">
    <source>
        <dbReference type="ARBA" id="ARBA00022801"/>
    </source>
</evidence>
<dbReference type="EC" id="5.6.2.3" evidence="9"/>
<keyword evidence="6" id="KW-0067">ATP-binding</keyword>
<evidence type="ECO:0000256" key="7">
    <source>
        <dbReference type="ARBA" id="ARBA00023125"/>
    </source>
</evidence>
<keyword evidence="3" id="KW-0547">Nucleotide-binding</keyword>
<gene>
    <name evidence="12" type="ORF">N9A08_12785</name>
</gene>
<keyword evidence="7" id="KW-0238">DNA-binding</keyword>
<dbReference type="InterPro" id="IPR007693">
    <property type="entry name" value="DNA_helicase_DnaB-like_N"/>
</dbReference>
<evidence type="ECO:0000256" key="6">
    <source>
        <dbReference type="ARBA" id="ARBA00022840"/>
    </source>
</evidence>
<dbReference type="PROSITE" id="PS51199">
    <property type="entry name" value="SF4_HELICASE"/>
    <property type="match status" value="1"/>
</dbReference>
<dbReference type="Pfam" id="PF00772">
    <property type="entry name" value="DnaB"/>
    <property type="match status" value="1"/>
</dbReference>
<evidence type="ECO:0000256" key="2">
    <source>
        <dbReference type="ARBA" id="ARBA00022705"/>
    </source>
</evidence>
<protein>
    <recommendedName>
        <fullName evidence="9">DNA 5'-3' helicase</fullName>
        <ecNumber evidence="9">5.6.2.3</ecNumber>
    </recommendedName>
</protein>
<feature type="domain" description="SF4 helicase" evidence="11">
    <location>
        <begin position="167"/>
        <end position="425"/>
    </location>
</feature>
<evidence type="ECO:0000259" key="11">
    <source>
        <dbReference type="PROSITE" id="PS51199"/>
    </source>
</evidence>